<evidence type="ECO:0000313" key="3">
    <source>
        <dbReference type="Proteomes" id="UP000694844"/>
    </source>
</evidence>
<sequence>MARTVQIFVIALLLFSASEAQRSKGKSKSKFKALLPAFEPTKPETNTVAEKPSAISNNVGKTTPAEPVSPAKETILPEAASQKKQIEPTVPAEQIILPSNKEFPPISNQERHALKKNVKASPYSLFHSEKPKEKTSKSKIQELQLPPQNKKIDVQEPSLKPSQFSPERLNANFFAFAPPTTSAPTTPKPVAPVQQTLFSFLHGQNPSSQAQKVLPFPVPSMPPYPGLPNNNPHLNNVYRMIATLLVSHAMNGGNTGAPGNPPQSAPTTKRVPPPARPRQNQQRPRNQRRNPLTPPPAKQPVRNSKMNNAGPSKKETKEEMALRKMREKAYREYMDEVYDIDVPDNAFANGIPPYNQGPPFGFPW</sequence>
<evidence type="ECO:0000313" key="4">
    <source>
        <dbReference type="RefSeq" id="XP_022337559.1"/>
    </source>
</evidence>
<proteinExistence type="predicted"/>
<keyword evidence="2" id="KW-0732">Signal</keyword>
<dbReference type="RefSeq" id="XP_022337559.1">
    <property type="nucleotide sequence ID" value="XM_022481851.1"/>
</dbReference>
<dbReference type="AlphaFoldDB" id="A0A8B8ED12"/>
<protein>
    <submittedName>
        <fullName evidence="4">Proteoglycan 4-like</fullName>
    </submittedName>
</protein>
<reference evidence="4" key="1">
    <citation type="submission" date="2025-08" db="UniProtKB">
        <authorList>
            <consortium name="RefSeq"/>
        </authorList>
    </citation>
    <scope>IDENTIFICATION</scope>
    <source>
        <tissue evidence="4">Whole sample</tissue>
    </source>
</reference>
<evidence type="ECO:0000256" key="1">
    <source>
        <dbReference type="SAM" id="MobiDB-lite"/>
    </source>
</evidence>
<feature type="chain" id="PRO_5034374473" evidence="2">
    <location>
        <begin position="21"/>
        <end position="364"/>
    </location>
</feature>
<dbReference type="KEGG" id="cvn:111133427"/>
<evidence type="ECO:0000256" key="2">
    <source>
        <dbReference type="SAM" id="SignalP"/>
    </source>
</evidence>
<dbReference type="OrthoDB" id="6159695at2759"/>
<gene>
    <name evidence="4" type="primary">LOC111133427</name>
</gene>
<feature type="compositionally biased region" description="Basic and acidic residues" evidence="1">
    <location>
        <begin position="127"/>
        <end position="140"/>
    </location>
</feature>
<feature type="signal peptide" evidence="2">
    <location>
        <begin position="1"/>
        <end position="20"/>
    </location>
</feature>
<feature type="region of interest" description="Disordered" evidence="1">
    <location>
        <begin position="251"/>
        <end position="323"/>
    </location>
</feature>
<keyword evidence="3" id="KW-1185">Reference proteome</keyword>
<organism evidence="3 4">
    <name type="scientific">Crassostrea virginica</name>
    <name type="common">Eastern oyster</name>
    <dbReference type="NCBI Taxonomy" id="6565"/>
    <lineage>
        <taxon>Eukaryota</taxon>
        <taxon>Metazoa</taxon>
        <taxon>Spiralia</taxon>
        <taxon>Lophotrochozoa</taxon>
        <taxon>Mollusca</taxon>
        <taxon>Bivalvia</taxon>
        <taxon>Autobranchia</taxon>
        <taxon>Pteriomorphia</taxon>
        <taxon>Ostreida</taxon>
        <taxon>Ostreoidea</taxon>
        <taxon>Ostreidae</taxon>
        <taxon>Crassostrea</taxon>
    </lineage>
</organism>
<feature type="compositionally biased region" description="Polar residues" evidence="1">
    <location>
        <begin position="43"/>
        <end position="61"/>
    </location>
</feature>
<name>A0A8B8ED12_CRAVI</name>
<dbReference type="Proteomes" id="UP000694844">
    <property type="component" value="Chromosome 5"/>
</dbReference>
<dbReference type="GeneID" id="111133427"/>
<feature type="compositionally biased region" description="Basic and acidic residues" evidence="1">
    <location>
        <begin position="312"/>
        <end position="323"/>
    </location>
</feature>
<feature type="compositionally biased region" description="Polar residues" evidence="1">
    <location>
        <begin position="301"/>
        <end position="310"/>
    </location>
</feature>
<accession>A0A8B8ED12</accession>
<feature type="region of interest" description="Disordered" evidence="1">
    <location>
        <begin position="119"/>
        <end position="162"/>
    </location>
</feature>
<feature type="region of interest" description="Disordered" evidence="1">
    <location>
        <begin position="43"/>
        <end position="87"/>
    </location>
</feature>